<dbReference type="EMBL" id="CAQQ02163193">
    <property type="status" value="NOT_ANNOTATED_CDS"/>
    <property type="molecule type" value="Genomic_DNA"/>
</dbReference>
<keyword evidence="2" id="KW-0396">Initiation factor</keyword>
<dbReference type="GO" id="GO:0003743">
    <property type="term" value="F:translation initiation factor activity"/>
    <property type="evidence" value="ECO:0007669"/>
    <property type="project" value="UniProtKB-KW"/>
</dbReference>
<evidence type="ECO:0000313" key="6">
    <source>
        <dbReference type="EnsemblMetazoa" id="MESCA009827-PA"/>
    </source>
</evidence>
<dbReference type="STRING" id="36166.T1H0Y0"/>
<organism evidence="6 7">
    <name type="scientific">Megaselia scalaris</name>
    <name type="common">Humpbacked fly</name>
    <name type="synonym">Phora scalaris</name>
    <dbReference type="NCBI Taxonomy" id="36166"/>
    <lineage>
        <taxon>Eukaryota</taxon>
        <taxon>Metazoa</taxon>
        <taxon>Ecdysozoa</taxon>
        <taxon>Arthropoda</taxon>
        <taxon>Hexapoda</taxon>
        <taxon>Insecta</taxon>
        <taxon>Pterygota</taxon>
        <taxon>Neoptera</taxon>
        <taxon>Endopterygota</taxon>
        <taxon>Diptera</taxon>
        <taxon>Brachycera</taxon>
        <taxon>Muscomorpha</taxon>
        <taxon>Platypezoidea</taxon>
        <taxon>Phoridae</taxon>
        <taxon>Megaseliini</taxon>
        <taxon>Megaselia</taxon>
    </lineage>
</organism>
<proteinExistence type="predicted"/>
<feature type="domain" description="Eukaryotic translation initiation factor 3 subunit C N-terminal" evidence="5">
    <location>
        <begin position="2"/>
        <end position="69"/>
    </location>
</feature>
<dbReference type="GO" id="GO:0005852">
    <property type="term" value="C:eukaryotic translation initiation factor 3 complex"/>
    <property type="evidence" value="ECO:0007669"/>
    <property type="project" value="InterPro"/>
</dbReference>
<reference evidence="6" key="2">
    <citation type="submission" date="2015-06" db="UniProtKB">
        <authorList>
            <consortium name="EnsemblMetazoa"/>
        </authorList>
    </citation>
    <scope>IDENTIFICATION</scope>
</reference>
<accession>T1H0Y0</accession>
<dbReference type="GO" id="GO:0031369">
    <property type="term" value="F:translation initiation factor binding"/>
    <property type="evidence" value="ECO:0007669"/>
    <property type="project" value="InterPro"/>
</dbReference>
<dbReference type="Proteomes" id="UP000015102">
    <property type="component" value="Unassembled WGS sequence"/>
</dbReference>
<dbReference type="Pfam" id="PF05470">
    <property type="entry name" value="eIF-3c_N"/>
    <property type="match status" value="1"/>
</dbReference>
<dbReference type="GO" id="GO:0003723">
    <property type="term" value="F:RNA binding"/>
    <property type="evidence" value="ECO:0007669"/>
    <property type="project" value="InterPro"/>
</dbReference>
<keyword evidence="1" id="KW-0963">Cytoplasm</keyword>
<name>T1H0Y0_MEGSC</name>
<keyword evidence="7" id="KW-1185">Reference proteome</keyword>
<keyword evidence="3" id="KW-0648">Protein biosynthesis</keyword>
<evidence type="ECO:0000256" key="2">
    <source>
        <dbReference type="ARBA" id="ARBA00022540"/>
    </source>
</evidence>
<dbReference type="PANTHER" id="PTHR13937:SF0">
    <property type="entry name" value="EUKARYOTIC TRANSLATION INITIATION FACTOR 3 SUBUNIT C-RELATED"/>
    <property type="match status" value="1"/>
</dbReference>
<protein>
    <recommendedName>
        <fullName evidence="5">Eukaryotic translation initiation factor 3 subunit C N-terminal domain-containing protein</fullName>
    </recommendedName>
</protein>
<evidence type="ECO:0000256" key="1">
    <source>
        <dbReference type="ARBA" id="ARBA00022490"/>
    </source>
</evidence>
<reference evidence="7" key="1">
    <citation type="submission" date="2013-02" db="EMBL/GenBank/DDBJ databases">
        <authorList>
            <person name="Hughes D."/>
        </authorList>
    </citation>
    <scope>NUCLEOTIDE SEQUENCE</scope>
    <source>
        <strain>Durham</strain>
        <strain evidence="7">NC isolate 2 -- Noor lab</strain>
    </source>
</reference>
<dbReference type="PANTHER" id="PTHR13937">
    <property type="entry name" value="EUKARYOTIC TRANSLATION INITATION FACTOR 3, SUBUNIT 8 EIF3S8 -RELATED"/>
    <property type="match status" value="1"/>
</dbReference>
<sequence length="111" mass="13199">MVTAKPKELLAQGLLPQRQHKRSEKQEKFEKQRLMPFHMPINLELLECVYLVSAMILEIPYIAAHEFDARRRMISKTFYQKLRSSERQSLVEMRKLACSNFIINMKMNTEV</sequence>
<evidence type="ECO:0000259" key="5">
    <source>
        <dbReference type="Pfam" id="PF05470"/>
    </source>
</evidence>
<dbReference type="InterPro" id="IPR027516">
    <property type="entry name" value="EIF3C"/>
</dbReference>
<evidence type="ECO:0000256" key="4">
    <source>
        <dbReference type="SAM" id="MobiDB-lite"/>
    </source>
</evidence>
<dbReference type="HOGENOM" id="CLU_2161244_0_0_1"/>
<dbReference type="InterPro" id="IPR008905">
    <property type="entry name" value="EIF3C_N_dom"/>
</dbReference>
<feature type="region of interest" description="Disordered" evidence="4">
    <location>
        <begin position="1"/>
        <end position="28"/>
    </location>
</feature>
<evidence type="ECO:0000313" key="7">
    <source>
        <dbReference type="Proteomes" id="UP000015102"/>
    </source>
</evidence>
<dbReference type="OMA" id="YMAGHEF"/>
<dbReference type="EnsemblMetazoa" id="MESCA009827-RA">
    <property type="protein sequence ID" value="MESCA009827-PA"/>
    <property type="gene ID" value="MESCA009827"/>
</dbReference>
<evidence type="ECO:0000256" key="3">
    <source>
        <dbReference type="ARBA" id="ARBA00022917"/>
    </source>
</evidence>
<dbReference type="AlphaFoldDB" id="T1H0Y0"/>